<dbReference type="Gene3D" id="3.30.420.10">
    <property type="entry name" value="Ribonuclease H-like superfamily/Ribonuclease H"/>
    <property type="match status" value="1"/>
</dbReference>
<dbReference type="GO" id="GO:0003887">
    <property type="term" value="F:DNA-directed DNA polymerase activity"/>
    <property type="evidence" value="ECO:0007669"/>
    <property type="project" value="UniProtKB-EC"/>
</dbReference>
<keyword evidence="2" id="KW-0548">Nucleotidyltransferase</keyword>
<dbReference type="GO" id="GO:0005829">
    <property type="term" value="C:cytosol"/>
    <property type="evidence" value="ECO:0007669"/>
    <property type="project" value="TreeGrafter"/>
</dbReference>
<dbReference type="InterPro" id="IPR013520">
    <property type="entry name" value="Ribonucl_H"/>
</dbReference>
<comment type="caution">
    <text evidence="2">The sequence shown here is derived from an EMBL/GenBank/DDBJ whole genome shotgun (WGS) entry which is preliminary data.</text>
</comment>
<dbReference type="InterPro" id="IPR036397">
    <property type="entry name" value="RNaseH_sf"/>
</dbReference>
<dbReference type="PANTHER" id="PTHR30231:SF42">
    <property type="entry name" value="EXONUCLEASE"/>
    <property type="match status" value="1"/>
</dbReference>
<dbReference type="CDD" id="cd06130">
    <property type="entry name" value="DNA_pol_III_epsilon_like"/>
    <property type="match status" value="1"/>
</dbReference>
<evidence type="ECO:0000313" key="2">
    <source>
        <dbReference type="EMBL" id="KAA6337053.1"/>
    </source>
</evidence>
<sequence length="164" mass="18310">MTDFAAIDFETANGSRSSVCSVGVVIVRNGQVVDTIYRLIRPTPNYYSWFTIEVHGMTYTDTMDAEEFPNVWAEIAPKIVGLPLVAHNSPFDEGCLRAVHAVYGMEYSGYTFFCTYRASRKTFGELLPNHQLPTVAAHCGYDLKKHHHALFDAEACAKIAIQIV</sequence>
<dbReference type="AlphaFoldDB" id="A0A5J4RVU7"/>
<dbReference type="SUPFAM" id="SSF53098">
    <property type="entry name" value="Ribonuclease H-like"/>
    <property type="match status" value="1"/>
</dbReference>
<gene>
    <name evidence="2" type="ORF">EZS27_014827</name>
</gene>
<dbReference type="EC" id="2.7.7.7" evidence="2"/>
<reference evidence="2" key="1">
    <citation type="submission" date="2019-03" db="EMBL/GenBank/DDBJ databases">
        <title>Single cell metagenomics reveals metabolic interactions within the superorganism composed of flagellate Streblomastix strix and complex community of Bacteroidetes bacteria on its surface.</title>
        <authorList>
            <person name="Treitli S.C."/>
            <person name="Kolisko M."/>
            <person name="Husnik F."/>
            <person name="Keeling P."/>
            <person name="Hampl V."/>
        </authorList>
    </citation>
    <scope>NUCLEOTIDE SEQUENCE</scope>
    <source>
        <strain evidence="2">STM</strain>
    </source>
</reference>
<organism evidence="2">
    <name type="scientific">termite gut metagenome</name>
    <dbReference type="NCBI Taxonomy" id="433724"/>
    <lineage>
        <taxon>unclassified sequences</taxon>
        <taxon>metagenomes</taxon>
        <taxon>organismal metagenomes</taxon>
    </lineage>
</organism>
<proteinExistence type="predicted"/>
<dbReference type="GO" id="GO:0003676">
    <property type="term" value="F:nucleic acid binding"/>
    <property type="evidence" value="ECO:0007669"/>
    <property type="project" value="InterPro"/>
</dbReference>
<dbReference type="Pfam" id="PF00929">
    <property type="entry name" value="RNase_T"/>
    <property type="match status" value="1"/>
</dbReference>
<dbReference type="GO" id="GO:0008408">
    <property type="term" value="F:3'-5' exonuclease activity"/>
    <property type="evidence" value="ECO:0007669"/>
    <property type="project" value="TreeGrafter"/>
</dbReference>
<evidence type="ECO:0000259" key="1">
    <source>
        <dbReference type="SMART" id="SM00479"/>
    </source>
</evidence>
<keyword evidence="2" id="KW-0808">Transferase</keyword>
<feature type="domain" description="Exonuclease" evidence="1">
    <location>
        <begin position="3"/>
        <end position="164"/>
    </location>
</feature>
<protein>
    <submittedName>
        <fullName evidence="2">DNA polymerase III subunit epsilon</fullName>
        <ecNumber evidence="2">2.7.7.7</ecNumber>
    </submittedName>
</protein>
<dbReference type="SMART" id="SM00479">
    <property type="entry name" value="EXOIII"/>
    <property type="match status" value="1"/>
</dbReference>
<dbReference type="EMBL" id="SNRY01000734">
    <property type="protein sequence ID" value="KAA6337053.1"/>
    <property type="molecule type" value="Genomic_DNA"/>
</dbReference>
<accession>A0A5J4RVU7</accession>
<dbReference type="PANTHER" id="PTHR30231">
    <property type="entry name" value="DNA POLYMERASE III SUBUNIT EPSILON"/>
    <property type="match status" value="1"/>
</dbReference>
<dbReference type="InterPro" id="IPR012337">
    <property type="entry name" value="RNaseH-like_sf"/>
</dbReference>
<name>A0A5J4RVU7_9ZZZZ</name>